<reference evidence="2 3" key="1">
    <citation type="submission" date="2018-07" db="EMBL/GenBank/DDBJ databases">
        <title>The genomes of Aspergillus section Nigri reveals drivers in fungal speciation.</title>
        <authorList>
            <consortium name="DOE Joint Genome Institute"/>
            <person name="Vesth T.C."/>
            <person name="Nybo J."/>
            <person name="Theobald S."/>
            <person name="Brandl J."/>
            <person name="Frisvad J.C."/>
            <person name="Nielsen K.F."/>
            <person name="Lyhne E.K."/>
            <person name="Kogle M.E."/>
            <person name="Kuo A."/>
            <person name="Riley R."/>
            <person name="Clum A."/>
            <person name="Nolan M."/>
            <person name="Lipzen A."/>
            <person name="Salamov A."/>
            <person name="Henrissat B."/>
            <person name="Wiebenga A."/>
            <person name="De vries R.P."/>
            <person name="Grigoriev I.V."/>
            <person name="Mortensen U.H."/>
            <person name="Andersen M.R."/>
            <person name="Baker S.E."/>
        </authorList>
    </citation>
    <scope>NUCLEOTIDE SEQUENCE [LARGE SCALE GENOMIC DNA]</scope>
    <source>
        <strain evidence="2 3">CBS 139.54b</strain>
    </source>
</reference>
<dbReference type="Proteomes" id="UP000253729">
    <property type="component" value="Unassembled WGS sequence"/>
</dbReference>
<dbReference type="RefSeq" id="XP_026620329.1">
    <property type="nucleotide sequence ID" value="XM_026769798.1"/>
</dbReference>
<organism evidence="2 3">
    <name type="scientific">Aspergillus welwitschiae</name>
    <dbReference type="NCBI Taxonomy" id="1341132"/>
    <lineage>
        <taxon>Eukaryota</taxon>
        <taxon>Fungi</taxon>
        <taxon>Dikarya</taxon>
        <taxon>Ascomycota</taxon>
        <taxon>Pezizomycotina</taxon>
        <taxon>Eurotiomycetes</taxon>
        <taxon>Eurotiomycetidae</taxon>
        <taxon>Eurotiales</taxon>
        <taxon>Aspergillaceae</taxon>
        <taxon>Aspergillus</taxon>
        <taxon>Aspergillus subgen. Circumdati</taxon>
    </lineage>
</organism>
<dbReference type="AlphaFoldDB" id="A0A3F3PKA8"/>
<evidence type="ECO:0000313" key="2">
    <source>
        <dbReference type="EMBL" id="RDH27307.1"/>
    </source>
</evidence>
<name>A0A3F3PKA8_9EURO</name>
<dbReference type="GeneID" id="38138154"/>
<dbReference type="EMBL" id="KZ852093">
    <property type="protein sequence ID" value="RDH27307.1"/>
    <property type="molecule type" value="Genomic_DNA"/>
</dbReference>
<gene>
    <name evidence="2" type="ORF">BDQ94DRAFT_163701</name>
</gene>
<accession>A0A3F3PKA8</accession>
<feature type="compositionally biased region" description="Basic residues" evidence="1">
    <location>
        <begin position="45"/>
        <end position="56"/>
    </location>
</feature>
<evidence type="ECO:0000256" key="1">
    <source>
        <dbReference type="SAM" id="MobiDB-lite"/>
    </source>
</evidence>
<feature type="region of interest" description="Disordered" evidence="1">
    <location>
        <begin position="39"/>
        <end position="61"/>
    </location>
</feature>
<protein>
    <submittedName>
        <fullName evidence="2">Uncharacterized protein</fullName>
    </submittedName>
</protein>
<sequence length="161" mass="18031">MLIADWVIWGKVACCSLFHHPAIGSIMLCNLIENGSDHRPSAHGAMRRASRFPTRTHARERERPGMPRMLTGCRAMMEPARQGSGRLIASSVHGPMMPIPDHWTKLQPTKYEAGPDWRSLFGPLSVRLAQAWLGLDRIIISNSSNILWGAEYPVQITEAHQ</sequence>
<keyword evidence="3" id="KW-1185">Reference proteome</keyword>
<evidence type="ECO:0000313" key="3">
    <source>
        <dbReference type="Proteomes" id="UP000253729"/>
    </source>
</evidence>
<proteinExistence type="predicted"/>